<dbReference type="EMBL" id="LAVV01003654">
    <property type="protein sequence ID" value="KNZ61982.1"/>
    <property type="molecule type" value="Genomic_DNA"/>
</dbReference>
<keyword evidence="1" id="KW-0812">Transmembrane</keyword>
<dbReference type="AlphaFoldDB" id="A0A0L6VN31"/>
<evidence type="ECO:0000313" key="3">
    <source>
        <dbReference type="Proteomes" id="UP000037035"/>
    </source>
</evidence>
<feature type="transmembrane region" description="Helical" evidence="1">
    <location>
        <begin position="430"/>
        <end position="447"/>
    </location>
</feature>
<evidence type="ECO:0000256" key="1">
    <source>
        <dbReference type="SAM" id="Phobius"/>
    </source>
</evidence>
<keyword evidence="1" id="KW-1133">Transmembrane helix</keyword>
<organism evidence="2 3">
    <name type="scientific">Puccinia sorghi</name>
    <dbReference type="NCBI Taxonomy" id="27349"/>
    <lineage>
        <taxon>Eukaryota</taxon>
        <taxon>Fungi</taxon>
        <taxon>Dikarya</taxon>
        <taxon>Basidiomycota</taxon>
        <taxon>Pucciniomycotina</taxon>
        <taxon>Pucciniomycetes</taxon>
        <taxon>Pucciniales</taxon>
        <taxon>Pucciniaceae</taxon>
        <taxon>Puccinia</taxon>
    </lineage>
</organism>
<keyword evidence="1" id="KW-0472">Membrane</keyword>
<accession>A0A0L6VN31</accession>
<feature type="transmembrane region" description="Helical" evidence="1">
    <location>
        <begin position="500"/>
        <end position="520"/>
    </location>
</feature>
<name>A0A0L6VN31_9BASI</name>
<keyword evidence="3" id="KW-1185">Reference proteome</keyword>
<dbReference type="Proteomes" id="UP000037035">
    <property type="component" value="Unassembled WGS sequence"/>
</dbReference>
<reference evidence="2 3" key="1">
    <citation type="submission" date="2015-08" db="EMBL/GenBank/DDBJ databases">
        <title>Next Generation Sequencing and Analysis of the Genome of Puccinia sorghi L Schw, the Causal Agent of Maize Common Rust.</title>
        <authorList>
            <person name="Rochi L."/>
            <person name="Burguener G."/>
            <person name="Darino M."/>
            <person name="Turjanski A."/>
            <person name="Kreff E."/>
            <person name="Dieguez M.J."/>
            <person name="Sacco F."/>
        </authorList>
    </citation>
    <scope>NUCLEOTIDE SEQUENCE [LARGE SCALE GENOMIC DNA]</scope>
    <source>
        <strain evidence="2 3">RO10H11247</strain>
    </source>
</reference>
<proteinExistence type="predicted"/>
<sequence>MEFPRDSEVRRVDTMEGVLPQLSRLMVVVDFLGIILISSLFSSSSPARSLLSRESLWSETKPLHPRWHKGMWAFLRTIIHLGSESMTVELECRMAWPQAHLELCISNPHGMDNVCWVICNDTGLFPPGFTIPFFDQDTGYGWVESHCAQVDWLGSYQGLLGGVWLGIDLEKADWGWPAIWSWSWFWMSTQFSWSSNCFIPFGSHFSGRIAGWWHCAWLRWYDWPGRTDTSFIRCNITDLSSRGTNSVRTHYVQHVVLLGSLVFQQVAAPCPKCDYNEGDWVWTRTQCDVNWTCPLKQTHEPCEKTRSLRVTKCHACHFQWPIYGACENAVGLESLFSCSSRVNPVFFSSTCLPSNQSSRCVEEKQMIFCSVRVDVYTANFHGCVEFFFFFFSDDPFSNPSETLGEKNQITSPHNLSDFFMAPKKKKEGRFPFSLACIAFTVLVPALGSGPTSPYTKHPAQLSIRLFSHTDRHTLSRCTGYIPYTHTHTKTHKTPQFSTCWYVVDYIYIYIFYHHHLIIIIDRRTKKIKKETETRFEIREGGKRWLEREDRRFRFSLLRAMSKNRP</sequence>
<evidence type="ECO:0000313" key="2">
    <source>
        <dbReference type="EMBL" id="KNZ61982.1"/>
    </source>
</evidence>
<feature type="transmembrane region" description="Helical" evidence="1">
    <location>
        <begin position="25"/>
        <end position="43"/>
    </location>
</feature>
<protein>
    <submittedName>
        <fullName evidence="2">Uncharacterized protein</fullName>
    </submittedName>
</protein>
<dbReference type="VEuPathDB" id="FungiDB:VP01_1328g2"/>
<comment type="caution">
    <text evidence="2">The sequence shown here is derived from an EMBL/GenBank/DDBJ whole genome shotgun (WGS) entry which is preliminary data.</text>
</comment>
<gene>
    <name evidence="2" type="ORF">VP01_1328g2</name>
</gene>